<organism evidence="1 3">
    <name type="scientific">Chitinophaga sancti</name>
    <dbReference type="NCBI Taxonomy" id="1004"/>
    <lineage>
        <taxon>Bacteria</taxon>
        <taxon>Pseudomonadati</taxon>
        <taxon>Bacteroidota</taxon>
        <taxon>Chitinophagia</taxon>
        <taxon>Chitinophagales</taxon>
        <taxon>Chitinophagaceae</taxon>
        <taxon>Chitinophaga</taxon>
    </lineage>
</organism>
<evidence type="ECO:0000313" key="2">
    <source>
        <dbReference type="EMBL" id="WQG88257.1"/>
    </source>
</evidence>
<dbReference type="EMBL" id="FPIZ01000054">
    <property type="protein sequence ID" value="SFW90795.1"/>
    <property type="molecule type" value="Genomic_DNA"/>
</dbReference>
<sequence length="103" mass="11783">MRTKKSQVNKEEYMFSFIAEQATSGQPVKSFCARHGVASGNWFYWQKKYQQRNLESHNDNGSFTLLQITPDVVGPIESGIFAEYKGMKIYRPVPASFLKELIG</sequence>
<evidence type="ECO:0000313" key="1">
    <source>
        <dbReference type="EMBL" id="SFW90795.1"/>
    </source>
</evidence>
<dbReference type="RefSeq" id="WP_072366686.1">
    <property type="nucleotide sequence ID" value="NZ_CP139972.1"/>
</dbReference>
<dbReference type="AlphaFoldDB" id="A0A1K1T2J6"/>
<dbReference type="OrthoDB" id="670164at2"/>
<dbReference type="Proteomes" id="UP000183788">
    <property type="component" value="Unassembled WGS sequence"/>
</dbReference>
<dbReference type="Proteomes" id="UP001326715">
    <property type="component" value="Chromosome"/>
</dbReference>
<gene>
    <name evidence="1" type="ORF">SAMN05661012_06677</name>
    <name evidence="2" type="ORF">SR876_25340</name>
</gene>
<dbReference type="NCBIfam" id="NF047593">
    <property type="entry name" value="IS66_ISAeme5_TnpA"/>
    <property type="match status" value="1"/>
</dbReference>
<evidence type="ECO:0000313" key="4">
    <source>
        <dbReference type="Proteomes" id="UP001326715"/>
    </source>
</evidence>
<evidence type="ECO:0008006" key="5">
    <source>
        <dbReference type="Google" id="ProtNLM"/>
    </source>
</evidence>
<evidence type="ECO:0000313" key="3">
    <source>
        <dbReference type="Proteomes" id="UP000183788"/>
    </source>
</evidence>
<protein>
    <recommendedName>
        <fullName evidence="5">Transposase</fullName>
    </recommendedName>
</protein>
<name>A0A1K1T2J6_9BACT</name>
<dbReference type="EMBL" id="CP140154">
    <property type="protein sequence ID" value="WQG88257.1"/>
    <property type="molecule type" value="Genomic_DNA"/>
</dbReference>
<proteinExistence type="predicted"/>
<reference evidence="1 3" key="1">
    <citation type="submission" date="2016-11" db="EMBL/GenBank/DDBJ databases">
        <authorList>
            <person name="Jaros S."/>
            <person name="Januszkiewicz K."/>
            <person name="Wedrychowicz H."/>
        </authorList>
    </citation>
    <scope>NUCLEOTIDE SEQUENCE [LARGE SCALE GENOMIC DNA]</scope>
    <source>
        <strain evidence="1 3">DSM 784</strain>
    </source>
</reference>
<keyword evidence="4" id="KW-1185">Reference proteome</keyword>
<dbReference type="STRING" id="1004.SAMN05661012_06677"/>
<accession>A0A1K1T2J6</accession>
<reference evidence="2 4" key="2">
    <citation type="submission" date="2023-11" db="EMBL/GenBank/DDBJ databases">
        <title>MicrobeMod: A computational toolkit for identifying prokaryotic methylation and restriction-modification with nanopore sequencing.</title>
        <authorList>
            <person name="Crits-Christoph A."/>
            <person name="Kang S.C."/>
            <person name="Lee H."/>
            <person name="Ostrov N."/>
        </authorList>
    </citation>
    <scope>NUCLEOTIDE SEQUENCE [LARGE SCALE GENOMIC DNA]</scope>
    <source>
        <strain evidence="2 4">ATCC 23090</strain>
    </source>
</reference>